<proteinExistence type="predicted"/>
<evidence type="ECO:0000313" key="1">
    <source>
        <dbReference type="EMBL" id="VFK02400.1"/>
    </source>
</evidence>
<sequence>MNIGKRLLSVERGASLSVSRQCELAGIPTASYYVQSKQIVDITYIRLEQGFRYLVAVIDWYSRKVPSLRISNTLDARFRIDCLYEAAWEAGALQHGPGGAIYQRRPHGSTQRP</sequence>
<reference evidence="1" key="1">
    <citation type="submission" date="2019-02" db="EMBL/GenBank/DDBJ databases">
        <authorList>
            <person name="Gruber-Vodicka R. H."/>
            <person name="Seah K. B. B."/>
        </authorList>
    </citation>
    <scope>NUCLEOTIDE SEQUENCE</scope>
    <source>
        <strain evidence="3">BECK_SA2B12</strain>
        <strain evidence="2">BECK_SA2B15</strain>
        <strain evidence="1">BECK_SA2B20</strain>
    </source>
</reference>
<dbReference type="EMBL" id="CAADFG010000275">
    <property type="protein sequence ID" value="VFK02536.1"/>
    <property type="molecule type" value="Genomic_DNA"/>
</dbReference>
<dbReference type="InterPro" id="IPR012337">
    <property type="entry name" value="RNaseH-like_sf"/>
</dbReference>
<dbReference type="EMBL" id="CAADFI010000278">
    <property type="protein sequence ID" value="VFK02400.1"/>
    <property type="molecule type" value="Genomic_DNA"/>
</dbReference>
<evidence type="ECO:0008006" key="4">
    <source>
        <dbReference type="Google" id="ProtNLM"/>
    </source>
</evidence>
<dbReference type="AlphaFoldDB" id="A0A450VCB2"/>
<organism evidence="1">
    <name type="scientific">Candidatus Kentrum eta</name>
    <dbReference type="NCBI Taxonomy" id="2126337"/>
    <lineage>
        <taxon>Bacteria</taxon>
        <taxon>Pseudomonadati</taxon>
        <taxon>Pseudomonadota</taxon>
        <taxon>Gammaproteobacteria</taxon>
        <taxon>Candidatus Kentrum</taxon>
    </lineage>
</organism>
<evidence type="ECO:0000313" key="3">
    <source>
        <dbReference type="EMBL" id="VFK05472.1"/>
    </source>
</evidence>
<protein>
    <recommendedName>
        <fullName evidence="4">Integrase core domain-containing protein</fullName>
    </recommendedName>
</protein>
<accession>A0A450VCB2</accession>
<evidence type="ECO:0000313" key="2">
    <source>
        <dbReference type="EMBL" id="VFK02536.1"/>
    </source>
</evidence>
<dbReference type="EMBL" id="CAADFJ010000276">
    <property type="protein sequence ID" value="VFK05472.1"/>
    <property type="molecule type" value="Genomic_DNA"/>
</dbReference>
<name>A0A450VCB2_9GAMM</name>
<dbReference type="SUPFAM" id="SSF53098">
    <property type="entry name" value="Ribonuclease H-like"/>
    <property type="match status" value="1"/>
</dbReference>
<gene>
    <name evidence="2" type="ORF">BECKH772A_GA0070896_102754</name>
    <name evidence="1" type="ORF">BECKH772B_GA0070898_102781</name>
    <name evidence="3" type="ORF">BECKH772C_GA0070978_102764</name>
</gene>